<dbReference type="AlphaFoldDB" id="A0AA42CXF5"/>
<evidence type="ECO:0000313" key="2">
    <source>
        <dbReference type="Proteomes" id="UP001165678"/>
    </source>
</evidence>
<evidence type="ECO:0000313" key="1">
    <source>
        <dbReference type="EMBL" id="MCX2523808.1"/>
    </source>
</evidence>
<dbReference type="EMBL" id="JAPIVE010000001">
    <property type="protein sequence ID" value="MCX2523808.1"/>
    <property type="molecule type" value="Genomic_DNA"/>
</dbReference>
<dbReference type="RefSeq" id="WP_265895840.1">
    <property type="nucleotide sequence ID" value="NZ_JAPIVE010000001.1"/>
</dbReference>
<dbReference type="SUPFAM" id="SSF51905">
    <property type="entry name" value="FAD/NAD(P)-binding domain"/>
    <property type="match status" value="1"/>
</dbReference>
<keyword evidence="2" id="KW-1185">Reference proteome</keyword>
<gene>
    <name evidence="1" type="ORF">OQ287_06110</name>
</gene>
<sequence>MSARCDIAILGGGCAGLSLAWHLCQQPSTQRIIIIEPRREYEEDRTWCGWPLAPHPFDHCVVARWHQWTLTTTQGHTRVRSPLGYEMISAQLFYDTTRAAIDAAPHVTLWTGVRAGPLEERDDEVIITLDNGQTLAARQVIDTRPRATRLAPPWRWQDFAGRLIESPQLGEDATAELMNFAAAPPPDGEALDFVYLLPTGDHTALVEWTRFGRAPTPPGELDARLMQYIDQRFGKVHCLRQEAGTLPMAPADGHHQGRILHAGTAGGAMRPATGYAFHAIQRWALDCSTAMIAGKAPTAHTTPCWLLELDRIYMTALSRYPDQAPEFYRQLFARLPAERVIRFLAGQPTFTDVWRVMSALPPRPFLSSAAHLYLPLQSK</sequence>
<comment type="caution">
    <text evidence="1">The sequence shown here is derived from an EMBL/GenBank/DDBJ whole genome shotgun (WGS) entry which is preliminary data.</text>
</comment>
<name>A0AA42CXF5_9GAMM</name>
<accession>A0AA42CXF5</accession>
<dbReference type="InterPro" id="IPR036188">
    <property type="entry name" value="FAD/NAD-bd_sf"/>
</dbReference>
<dbReference type="Pfam" id="PF05834">
    <property type="entry name" value="Lycopene_cycl"/>
    <property type="match status" value="1"/>
</dbReference>
<proteinExistence type="predicted"/>
<dbReference type="Gene3D" id="3.50.50.60">
    <property type="entry name" value="FAD/NAD(P)-binding domain"/>
    <property type="match status" value="1"/>
</dbReference>
<dbReference type="Proteomes" id="UP001165678">
    <property type="component" value="Unassembled WGS sequence"/>
</dbReference>
<protein>
    <submittedName>
        <fullName evidence="1">Lycopene cyclase family protein</fullName>
    </submittedName>
</protein>
<organism evidence="1 2">
    <name type="scientific">Larsenimonas rhizosphaerae</name>
    <dbReference type="NCBI Taxonomy" id="2944682"/>
    <lineage>
        <taxon>Bacteria</taxon>
        <taxon>Pseudomonadati</taxon>
        <taxon>Pseudomonadota</taxon>
        <taxon>Gammaproteobacteria</taxon>
        <taxon>Oceanospirillales</taxon>
        <taxon>Halomonadaceae</taxon>
        <taxon>Larsenimonas</taxon>
    </lineage>
</organism>
<reference evidence="1" key="1">
    <citation type="submission" date="2022-11" db="EMBL/GenBank/DDBJ databases">
        <title>Larsenimonas rhizosphaerae sp. nov., isolated from a tidal mudflat.</title>
        <authorList>
            <person name="Lee S.D."/>
            <person name="Kim I.S."/>
        </authorList>
    </citation>
    <scope>NUCLEOTIDE SEQUENCE</scope>
    <source>
        <strain evidence="1">GH2-1</strain>
    </source>
</reference>